<proteinExistence type="predicted"/>
<dbReference type="Pfam" id="PF09388">
    <property type="entry name" value="SpoOE-like"/>
    <property type="match status" value="1"/>
</dbReference>
<dbReference type="OrthoDB" id="1957532at2"/>
<gene>
    <name evidence="1" type="ORF">EV214_11048</name>
</gene>
<dbReference type="AlphaFoldDB" id="A0A4R2KQL5"/>
<dbReference type="Proteomes" id="UP000294919">
    <property type="component" value="Unassembled WGS sequence"/>
</dbReference>
<dbReference type="InterPro" id="IPR018540">
    <property type="entry name" value="Spo0E-like"/>
</dbReference>
<protein>
    <submittedName>
        <fullName evidence="1">Spo0E like sporulation regulatory protein</fullName>
    </submittedName>
</protein>
<dbReference type="EMBL" id="SLWV01000010">
    <property type="protein sequence ID" value="TCO74977.1"/>
    <property type="molecule type" value="Genomic_DNA"/>
</dbReference>
<dbReference type="GO" id="GO:0043937">
    <property type="term" value="P:regulation of sporulation"/>
    <property type="evidence" value="ECO:0007669"/>
    <property type="project" value="InterPro"/>
</dbReference>
<evidence type="ECO:0000313" key="1">
    <source>
        <dbReference type="EMBL" id="TCO74977.1"/>
    </source>
</evidence>
<dbReference type="Gene3D" id="4.10.280.10">
    <property type="entry name" value="Helix-loop-helix DNA-binding domain"/>
    <property type="match status" value="1"/>
</dbReference>
<keyword evidence="2" id="KW-1185">Reference proteome</keyword>
<accession>A0A4R2KQL5</accession>
<dbReference type="GO" id="GO:0046983">
    <property type="term" value="F:protein dimerization activity"/>
    <property type="evidence" value="ECO:0007669"/>
    <property type="project" value="InterPro"/>
</dbReference>
<reference evidence="1 2" key="1">
    <citation type="submission" date="2019-03" db="EMBL/GenBank/DDBJ databases">
        <title>Genomic Encyclopedia of Type Strains, Phase IV (KMG-IV): sequencing the most valuable type-strain genomes for metagenomic binning, comparative biology and taxonomic classification.</title>
        <authorList>
            <person name="Goeker M."/>
        </authorList>
    </citation>
    <scope>NUCLEOTIDE SEQUENCE [LARGE SCALE GENOMIC DNA]</scope>
    <source>
        <strain evidence="1 2">DSM 102940</strain>
    </source>
</reference>
<dbReference type="InterPro" id="IPR037208">
    <property type="entry name" value="Spo0E-like_sf"/>
</dbReference>
<evidence type="ECO:0000313" key="2">
    <source>
        <dbReference type="Proteomes" id="UP000294919"/>
    </source>
</evidence>
<dbReference type="InterPro" id="IPR036638">
    <property type="entry name" value="HLH_DNA-bd_sf"/>
</dbReference>
<organism evidence="1 2">
    <name type="scientific">Marinisporobacter balticus</name>
    <dbReference type="NCBI Taxonomy" id="2018667"/>
    <lineage>
        <taxon>Bacteria</taxon>
        <taxon>Bacillati</taxon>
        <taxon>Bacillota</taxon>
        <taxon>Clostridia</taxon>
        <taxon>Peptostreptococcales</taxon>
        <taxon>Thermotaleaceae</taxon>
        <taxon>Marinisporobacter</taxon>
    </lineage>
</organism>
<comment type="caution">
    <text evidence="1">The sequence shown here is derived from an EMBL/GenBank/DDBJ whole genome shotgun (WGS) entry which is preliminary data.</text>
</comment>
<sequence length="52" mass="6206">MSRNELKKKIDEANVKLCDLLSINHYNLQRHEIIRYSQQLDELIVAYMKSLS</sequence>
<dbReference type="RefSeq" id="WP_132244834.1">
    <property type="nucleotide sequence ID" value="NZ_SLWV01000010.1"/>
</dbReference>
<name>A0A4R2KQL5_9FIRM</name>
<dbReference type="SUPFAM" id="SSF140500">
    <property type="entry name" value="BAS1536-like"/>
    <property type="match status" value="1"/>
</dbReference>